<accession>A0A843WKF4</accession>
<dbReference type="Pfam" id="PF04520">
    <property type="entry name" value="Senescence_reg"/>
    <property type="match status" value="1"/>
</dbReference>
<comment type="caution">
    <text evidence="3">The sequence shown here is derived from an EMBL/GenBank/DDBJ whole genome shotgun (WGS) entry which is preliminary data.</text>
</comment>
<dbReference type="InterPro" id="IPR007608">
    <property type="entry name" value="Senescence_reg_S40"/>
</dbReference>
<dbReference type="PANTHER" id="PTHR33083:SF103">
    <property type="entry name" value="SENESCENCE REGULATOR"/>
    <property type="match status" value="1"/>
</dbReference>
<proteinExistence type="inferred from homology"/>
<dbReference type="PANTHER" id="PTHR33083">
    <property type="entry name" value="EXPRESSED PROTEIN"/>
    <property type="match status" value="1"/>
</dbReference>
<evidence type="ECO:0000313" key="3">
    <source>
        <dbReference type="EMBL" id="MQM08176.1"/>
    </source>
</evidence>
<comment type="similarity">
    <text evidence="1">Belongs to the senescence regulator S40 family.</text>
</comment>
<protein>
    <submittedName>
        <fullName evidence="3">Uncharacterized protein</fullName>
    </submittedName>
</protein>
<reference evidence="3" key="1">
    <citation type="submission" date="2017-07" db="EMBL/GenBank/DDBJ databases">
        <title>Taro Niue Genome Assembly and Annotation.</title>
        <authorList>
            <person name="Atibalentja N."/>
            <person name="Keating K."/>
            <person name="Fields C.J."/>
        </authorList>
    </citation>
    <scope>NUCLEOTIDE SEQUENCE</scope>
    <source>
        <strain evidence="3">Niue_2</strain>
        <tissue evidence="3">Leaf</tissue>
    </source>
</reference>
<sequence>MQGMAMGTADLEAVQKHIGCCASALRTFGARDAKAGWRCDATGAKLAAILGACDAEARSEVCERRDGCMQSCAMERRRSSGDPGCVKLATAGRAMQLAEHVGSGSGDGYLWRWVKERGAGEGVGMADVFEELEEEDVWAVMRDVKKERSPKARRAKEPTSPAPPRRLPTSSPRTIHTFTPHADVVSSSGSGSGDWHGGKAFRQSAPVNIPDWSKVYCRKKGSSEGRGYMGAPATSLGSGGHDDREVRTSVLDVGDEEDEGDSMLPPHEWIARKLARNQISSFSVCEGVGRTLKGRDLSRVRNAVLSRTGFLE</sequence>
<dbReference type="GO" id="GO:0010150">
    <property type="term" value="P:leaf senescence"/>
    <property type="evidence" value="ECO:0007669"/>
    <property type="project" value="UniProtKB-ARBA"/>
</dbReference>
<gene>
    <name evidence="3" type="ORF">Taro_041030</name>
</gene>
<evidence type="ECO:0000313" key="4">
    <source>
        <dbReference type="Proteomes" id="UP000652761"/>
    </source>
</evidence>
<dbReference type="Proteomes" id="UP000652761">
    <property type="component" value="Unassembled WGS sequence"/>
</dbReference>
<dbReference type="AlphaFoldDB" id="A0A843WKF4"/>
<dbReference type="OrthoDB" id="1917735at2759"/>
<organism evidence="3 4">
    <name type="scientific">Colocasia esculenta</name>
    <name type="common">Wild taro</name>
    <name type="synonym">Arum esculentum</name>
    <dbReference type="NCBI Taxonomy" id="4460"/>
    <lineage>
        <taxon>Eukaryota</taxon>
        <taxon>Viridiplantae</taxon>
        <taxon>Streptophyta</taxon>
        <taxon>Embryophyta</taxon>
        <taxon>Tracheophyta</taxon>
        <taxon>Spermatophyta</taxon>
        <taxon>Magnoliopsida</taxon>
        <taxon>Liliopsida</taxon>
        <taxon>Araceae</taxon>
        <taxon>Aroideae</taxon>
        <taxon>Colocasieae</taxon>
        <taxon>Colocasia</taxon>
    </lineage>
</organism>
<evidence type="ECO:0000256" key="1">
    <source>
        <dbReference type="ARBA" id="ARBA00034773"/>
    </source>
</evidence>
<dbReference type="EMBL" id="NMUH01004052">
    <property type="protein sequence ID" value="MQM08176.1"/>
    <property type="molecule type" value="Genomic_DNA"/>
</dbReference>
<evidence type="ECO:0000256" key="2">
    <source>
        <dbReference type="SAM" id="MobiDB-lite"/>
    </source>
</evidence>
<feature type="region of interest" description="Disordered" evidence="2">
    <location>
        <begin position="145"/>
        <end position="196"/>
    </location>
</feature>
<feature type="region of interest" description="Disordered" evidence="2">
    <location>
        <begin position="223"/>
        <end position="244"/>
    </location>
</feature>
<name>A0A843WKF4_COLES</name>
<keyword evidence="4" id="KW-1185">Reference proteome</keyword>